<dbReference type="PANTHER" id="PTHR24055">
    <property type="entry name" value="MITOGEN-ACTIVATED PROTEIN KINASE"/>
    <property type="match status" value="1"/>
</dbReference>
<comment type="caution">
    <text evidence="10">The sequence shown here is derived from an EMBL/GenBank/DDBJ whole genome shotgun (WGS) entry which is preliminary data.</text>
</comment>
<dbReference type="InterPro" id="IPR011009">
    <property type="entry name" value="Kinase-like_dom_sf"/>
</dbReference>
<feature type="compositionally biased region" description="Low complexity" evidence="8">
    <location>
        <begin position="334"/>
        <end position="348"/>
    </location>
</feature>
<evidence type="ECO:0000256" key="4">
    <source>
        <dbReference type="ARBA" id="ARBA00022679"/>
    </source>
</evidence>
<evidence type="ECO:0000313" key="11">
    <source>
        <dbReference type="Proteomes" id="UP000285060"/>
    </source>
</evidence>
<evidence type="ECO:0000313" key="10">
    <source>
        <dbReference type="EMBL" id="RHY27261.1"/>
    </source>
</evidence>
<keyword evidence="4" id="KW-0808">Transferase</keyword>
<dbReference type="AlphaFoldDB" id="A0A418AQK4"/>
<evidence type="ECO:0000256" key="1">
    <source>
        <dbReference type="ARBA" id="ARBA00006485"/>
    </source>
</evidence>
<dbReference type="PROSITE" id="PS50011">
    <property type="entry name" value="PROTEIN_KINASE_DOM"/>
    <property type="match status" value="1"/>
</dbReference>
<evidence type="ECO:0000256" key="6">
    <source>
        <dbReference type="ARBA" id="ARBA00022777"/>
    </source>
</evidence>
<keyword evidence="2" id="KW-0723">Serine/threonine-protein kinase</keyword>
<sequence>MNRYKVTKQLGDGTYGSVLKAVNRTSGEVVRAPINIMCSNAKITVRVIQVAVKKMKKKFYTWEECMQLREVKSLKKLNHPNIIKLKEVIRENDELFFVFEFMENNLYETMKKRDRHFPESKIRNLMYQMLQGLAFMHKHSFFHRDIKPENMLVKGDVVKVADFGLAREIRSRPPFTDYVSTRWYRAPEVLLRSTTYNSPIDAWAMGCIMAEMFTLRPLFPGSSEGDQIYKICSVLGNPTHATWPEGMKLAAQMNYRFPQFVPTSLQSIIPHASPEAIQLMQDFMKYDPNQRPTSSQALQYPFFQVNVSIPASLSTPNAPPQPTSLAGTMTPVEKSPSTTPISSKTPTSNYGPVPPPNYQQPTMDPFNGAAFRTNSSNALLPNTKIAPRNAIAAAGNTMFGTGDALGPQSGSVDPSGQGNRYARQARYAPGMGNSDNNEHAYGAVPDVLSGGKRPFQSSYNPNVPLVPKSTTTASATGLGAQLYSRHNF</sequence>
<keyword evidence="11" id="KW-1185">Reference proteome</keyword>
<dbReference type="InterPro" id="IPR050117">
    <property type="entry name" value="MAPK"/>
</dbReference>
<dbReference type="SUPFAM" id="SSF56112">
    <property type="entry name" value="Protein kinase-like (PK-like)"/>
    <property type="match status" value="1"/>
</dbReference>
<dbReference type="PROSITE" id="PS00108">
    <property type="entry name" value="PROTEIN_KINASE_ST"/>
    <property type="match status" value="1"/>
</dbReference>
<feature type="domain" description="Protein kinase" evidence="9">
    <location>
        <begin position="4"/>
        <end position="303"/>
    </location>
</feature>
<gene>
    <name evidence="10" type="ORF">DYB32_006901</name>
</gene>
<evidence type="ECO:0000259" key="9">
    <source>
        <dbReference type="PROSITE" id="PS50011"/>
    </source>
</evidence>
<evidence type="ECO:0000256" key="7">
    <source>
        <dbReference type="ARBA" id="ARBA00022840"/>
    </source>
</evidence>
<name>A0A418AQK4_9STRA</name>
<reference evidence="10 11" key="1">
    <citation type="submission" date="2018-08" db="EMBL/GenBank/DDBJ databases">
        <title>Aphanomyces genome sequencing and annotation.</title>
        <authorList>
            <person name="Minardi D."/>
            <person name="Oidtmann B."/>
            <person name="Van Der Giezen M."/>
            <person name="Studholme D.J."/>
        </authorList>
    </citation>
    <scope>NUCLEOTIDE SEQUENCE [LARGE SCALE GENOMIC DNA]</scope>
    <source>
        <strain evidence="10 11">NJM0002</strain>
    </source>
</reference>
<feature type="region of interest" description="Disordered" evidence="8">
    <location>
        <begin position="313"/>
        <end position="350"/>
    </location>
</feature>
<protein>
    <recommendedName>
        <fullName evidence="9">Protein kinase domain-containing protein</fullName>
    </recommendedName>
</protein>
<dbReference type="InterPro" id="IPR008271">
    <property type="entry name" value="Ser/Thr_kinase_AS"/>
</dbReference>
<dbReference type="Gene3D" id="3.30.200.20">
    <property type="entry name" value="Phosphorylase Kinase, domain 1"/>
    <property type="match status" value="1"/>
</dbReference>
<evidence type="ECO:0000256" key="2">
    <source>
        <dbReference type="ARBA" id="ARBA00022527"/>
    </source>
</evidence>
<proteinExistence type="inferred from homology"/>
<comment type="similarity">
    <text evidence="1">Belongs to the protein kinase superfamily. CMGC Ser/Thr protein kinase family. CDC2/CDKX subfamily.</text>
</comment>
<dbReference type="VEuPathDB" id="FungiDB:H310_07270"/>
<evidence type="ECO:0000256" key="5">
    <source>
        <dbReference type="ARBA" id="ARBA00022741"/>
    </source>
</evidence>
<dbReference type="Proteomes" id="UP000285060">
    <property type="component" value="Unassembled WGS sequence"/>
</dbReference>
<dbReference type="EMBL" id="QUSY01000806">
    <property type="protein sequence ID" value="RHY27261.1"/>
    <property type="molecule type" value="Genomic_DNA"/>
</dbReference>
<dbReference type="Pfam" id="PF00069">
    <property type="entry name" value="Pkinase"/>
    <property type="match status" value="1"/>
</dbReference>
<keyword evidence="3" id="KW-0597">Phosphoprotein</keyword>
<evidence type="ECO:0000256" key="3">
    <source>
        <dbReference type="ARBA" id="ARBA00022553"/>
    </source>
</evidence>
<evidence type="ECO:0000256" key="8">
    <source>
        <dbReference type="SAM" id="MobiDB-lite"/>
    </source>
</evidence>
<keyword evidence="6" id="KW-0418">Kinase</keyword>
<dbReference type="InterPro" id="IPR000719">
    <property type="entry name" value="Prot_kinase_dom"/>
</dbReference>
<accession>A0A418AQK4</accession>
<dbReference type="SMART" id="SM00220">
    <property type="entry name" value="S_TKc"/>
    <property type="match status" value="1"/>
</dbReference>
<dbReference type="FunFam" id="1.10.510.10:FF:000104">
    <property type="entry name" value="serine/threonine-protein kinase MAK isoform X1"/>
    <property type="match status" value="1"/>
</dbReference>
<dbReference type="GO" id="GO:0005524">
    <property type="term" value="F:ATP binding"/>
    <property type="evidence" value="ECO:0007669"/>
    <property type="project" value="UniProtKB-KW"/>
</dbReference>
<organism evidence="10 11">
    <name type="scientific">Aphanomyces invadans</name>
    <dbReference type="NCBI Taxonomy" id="157072"/>
    <lineage>
        <taxon>Eukaryota</taxon>
        <taxon>Sar</taxon>
        <taxon>Stramenopiles</taxon>
        <taxon>Oomycota</taxon>
        <taxon>Saprolegniomycetes</taxon>
        <taxon>Saprolegniales</taxon>
        <taxon>Verrucalvaceae</taxon>
        <taxon>Aphanomyces</taxon>
    </lineage>
</organism>
<dbReference type="GO" id="GO:0004674">
    <property type="term" value="F:protein serine/threonine kinase activity"/>
    <property type="evidence" value="ECO:0007669"/>
    <property type="project" value="UniProtKB-KW"/>
</dbReference>
<keyword evidence="7" id="KW-0067">ATP-binding</keyword>
<dbReference type="CDD" id="cd07830">
    <property type="entry name" value="STKc_MAK_like"/>
    <property type="match status" value="1"/>
</dbReference>
<keyword evidence="5" id="KW-0547">Nucleotide-binding</keyword>
<dbReference type="Gene3D" id="1.10.510.10">
    <property type="entry name" value="Transferase(Phosphotransferase) domain 1"/>
    <property type="match status" value="1"/>
</dbReference>